<dbReference type="EMBL" id="MHPE01000001">
    <property type="protein sequence ID" value="OGZ77710.1"/>
    <property type="molecule type" value="Genomic_DNA"/>
</dbReference>
<dbReference type="PANTHER" id="PTHR43852">
    <property type="entry name" value="NUCLEOTIDYLTRANSFERASE"/>
    <property type="match status" value="1"/>
</dbReference>
<dbReference type="Pfam" id="PF18765">
    <property type="entry name" value="Polbeta"/>
    <property type="match status" value="1"/>
</dbReference>
<organism evidence="2 3">
    <name type="scientific">Candidatus Staskawiczbacteria bacterium RIFCSPLOWO2_12_FULL_37_15</name>
    <dbReference type="NCBI Taxonomy" id="1802218"/>
    <lineage>
        <taxon>Bacteria</taxon>
        <taxon>Candidatus Staskawicziibacteriota</taxon>
    </lineage>
</organism>
<evidence type="ECO:0000313" key="3">
    <source>
        <dbReference type="Proteomes" id="UP000178632"/>
    </source>
</evidence>
<protein>
    <recommendedName>
        <fullName evidence="1">Polymerase beta nucleotidyltransferase domain-containing protein</fullName>
    </recommendedName>
</protein>
<comment type="caution">
    <text evidence="2">The sequence shown here is derived from an EMBL/GenBank/DDBJ whole genome shotgun (WGS) entry which is preliminary data.</text>
</comment>
<dbReference type="NCBIfam" id="NF047752">
    <property type="entry name" value="MntA_antitoxin"/>
    <property type="match status" value="1"/>
</dbReference>
<dbReference type="Gene3D" id="3.30.460.10">
    <property type="entry name" value="Beta Polymerase, domain 2"/>
    <property type="match status" value="1"/>
</dbReference>
<dbReference type="InterPro" id="IPR041633">
    <property type="entry name" value="Polbeta"/>
</dbReference>
<evidence type="ECO:0000313" key="2">
    <source>
        <dbReference type="EMBL" id="OGZ77710.1"/>
    </source>
</evidence>
<dbReference type="InterPro" id="IPR052930">
    <property type="entry name" value="TA_antitoxin_MntA"/>
</dbReference>
<dbReference type="CDD" id="cd05403">
    <property type="entry name" value="NT_KNTase_like"/>
    <property type="match status" value="1"/>
</dbReference>
<gene>
    <name evidence="2" type="ORF">A3G45_01405</name>
</gene>
<reference evidence="2 3" key="1">
    <citation type="journal article" date="2016" name="Nat. Commun.">
        <title>Thousands of microbial genomes shed light on interconnected biogeochemical processes in an aquifer system.</title>
        <authorList>
            <person name="Anantharaman K."/>
            <person name="Brown C.T."/>
            <person name="Hug L.A."/>
            <person name="Sharon I."/>
            <person name="Castelle C.J."/>
            <person name="Probst A.J."/>
            <person name="Thomas B.C."/>
            <person name="Singh A."/>
            <person name="Wilkins M.J."/>
            <person name="Karaoz U."/>
            <person name="Brodie E.L."/>
            <person name="Williams K.H."/>
            <person name="Hubbard S.S."/>
            <person name="Banfield J.F."/>
        </authorList>
    </citation>
    <scope>NUCLEOTIDE SEQUENCE [LARGE SCALE GENOMIC DNA]</scope>
</reference>
<dbReference type="PANTHER" id="PTHR43852:SF4">
    <property type="entry name" value="NUCLEOTIDYLTRANSFERASE"/>
    <property type="match status" value="1"/>
</dbReference>
<feature type="domain" description="Polymerase beta nucleotidyltransferase" evidence="1">
    <location>
        <begin position="7"/>
        <end position="102"/>
    </location>
</feature>
<name>A0A1G2ITQ2_9BACT</name>
<sequence>MIEFNEKKLKSAAKKYDLADIYLFGSRISGFAREESDLDIGVRFAKGLPEEEQRGKLYGDIFSDLLQCFDKVKIDLVFVDEVLLHFQFKIINGGQLIYSKNMENSMNFQEKTANYYRDCKYFIDEYFKGVLEFPTK</sequence>
<proteinExistence type="predicted"/>
<dbReference type="Proteomes" id="UP000178632">
    <property type="component" value="Unassembled WGS sequence"/>
</dbReference>
<dbReference type="SUPFAM" id="SSF81301">
    <property type="entry name" value="Nucleotidyltransferase"/>
    <property type="match status" value="1"/>
</dbReference>
<dbReference type="InterPro" id="IPR043519">
    <property type="entry name" value="NT_sf"/>
</dbReference>
<evidence type="ECO:0000259" key="1">
    <source>
        <dbReference type="Pfam" id="PF18765"/>
    </source>
</evidence>
<dbReference type="AlphaFoldDB" id="A0A1G2ITQ2"/>
<accession>A0A1G2ITQ2</accession>